<organism evidence="2 3">
    <name type="scientific">Malaciobacter molluscorum LMG 25693</name>
    <dbReference type="NCBI Taxonomy" id="870501"/>
    <lineage>
        <taxon>Bacteria</taxon>
        <taxon>Pseudomonadati</taxon>
        <taxon>Campylobacterota</taxon>
        <taxon>Epsilonproteobacteria</taxon>
        <taxon>Campylobacterales</taxon>
        <taxon>Arcobacteraceae</taxon>
        <taxon>Malaciobacter</taxon>
    </lineage>
</organism>
<sequence>MDKRANNQRILDNHGNITQKGNIYDFKESKIENVNIYSSLEKNKKFTIDVFYSDEIIDKDTLYEDIKEFYCSCAENPEKVEINFKFVRFKIKSLESIDLAVVEVEPKDLIDKSIKTIFVNDLKDYIENNDIKKFNRHDFFHFLNEKEVYIFKKVQFETHYDEEKLFNAIEQYFAKLKFKLPFFNFNDEEFFSYLDKSDISYFIFPGMSNLPKKLNSILYFIVRYKSIDEKNYDLLGWQELYSRIKNKIK</sequence>
<proteinExistence type="predicted"/>
<gene>
    <name evidence="1" type="ORF">AMOL_2283</name>
    <name evidence="2" type="ORF">CPU12_05725</name>
</gene>
<dbReference type="RefSeq" id="WP_099342128.1">
    <property type="nucleotide sequence ID" value="NZ_CP032098.1"/>
</dbReference>
<keyword evidence="3" id="KW-1185">Reference proteome</keyword>
<dbReference type="KEGG" id="amol:AMOL_2283"/>
<dbReference type="Proteomes" id="UP000262712">
    <property type="component" value="Chromosome"/>
</dbReference>
<dbReference type="EMBL" id="CP032098">
    <property type="protein sequence ID" value="AXX93235.1"/>
    <property type="molecule type" value="Genomic_DNA"/>
</dbReference>
<name>A0A2G1DJ45_9BACT</name>
<evidence type="ECO:0000313" key="3">
    <source>
        <dbReference type="Proteomes" id="UP000221222"/>
    </source>
</evidence>
<accession>A0A2G1DJ45</accession>
<evidence type="ECO:0000313" key="4">
    <source>
        <dbReference type="Proteomes" id="UP000262712"/>
    </source>
</evidence>
<protein>
    <submittedName>
        <fullName evidence="2">Uncharacterized protein</fullName>
    </submittedName>
</protein>
<dbReference type="AlphaFoldDB" id="A0A2G1DJ45"/>
<reference evidence="2 3" key="1">
    <citation type="submission" date="2017-09" db="EMBL/GenBank/DDBJ databases">
        <title>Arcobacter canalis sp. nov., a new species isolated from a water canal contaminated with urban sewage.</title>
        <authorList>
            <person name="Perez-Cataluna A."/>
            <person name="Salas-Masso N."/>
            <person name="Figueras M.J."/>
        </authorList>
    </citation>
    <scope>NUCLEOTIDE SEQUENCE [LARGE SCALE GENOMIC DNA]</scope>
    <source>
        <strain evidence="2 3">F98-3</strain>
    </source>
</reference>
<dbReference type="Proteomes" id="UP000221222">
    <property type="component" value="Unassembled WGS sequence"/>
</dbReference>
<evidence type="ECO:0000313" key="2">
    <source>
        <dbReference type="EMBL" id="PHO18491.1"/>
    </source>
</evidence>
<evidence type="ECO:0000313" key="1">
    <source>
        <dbReference type="EMBL" id="AXX93235.1"/>
    </source>
</evidence>
<dbReference type="EMBL" id="NXFY01000006">
    <property type="protein sequence ID" value="PHO18491.1"/>
    <property type="molecule type" value="Genomic_DNA"/>
</dbReference>
<reference evidence="1 4" key="2">
    <citation type="submission" date="2018-08" db="EMBL/GenBank/DDBJ databases">
        <title>Complete genome of the Arcobacter molluscorum type strain LMG 25693.</title>
        <authorList>
            <person name="Miller W.G."/>
            <person name="Yee E."/>
            <person name="Bono J.L."/>
        </authorList>
    </citation>
    <scope>NUCLEOTIDE SEQUENCE [LARGE SCALE GENOMIC DNA]</scope>
    <source>
        <strain evidence="1 4">CECT 7696</strain>
    </source>
</reference>